<dbReference type="EMBL" id="JAQQPM010000005">
    <property type="protein sequence ID" value="KAK2071461.1"/>
    <property type="molecule type" value="Genomic_DNA"/>
</dbReference>
<evidence type="ECO:0000313" key="1">
    <source>
        <dbReference type="EMBL" id="KAK2071461.1"/>
    </source>
</evidence>
<protein>
    <submittedName>
        <fullName evidence="1">Uncharacterized protein</fullName>
    </submittedName>
</protein>
<organism evidence="1 2">
    <name type="scientific">Phyllachora maydis</name>
    <dbReference type="NCBI Taxonomy" id="1825666"/>
    <lineage>
        <taxon>Eukaryota</taxon>
        <taxon>Fungi</taxon>
        <taxon>Dikarya</taxon>
        <taxon>Ascomycota</taxon>
        <taxon>Pezizomycotina</taxon>
        <taxon>Sordariomycetes</taxon>
        <taxon>Sordariomycetidae</taxon>
        <taxon>Phyllachorales</taxon>
        <taxon>Phyllachoraceae</taxon>
        <taxon>Phyllachora</taxon>
    </lineage>
</organism>
<proteinExistence type="predicted"/>
<comment type="caution">
    <text evidence="1">The sequence shown here is derived from an EMBL/GenBank/DDBJ whole genome shotgun (WGS) entry which is preliminary data.</text>
</comment>
<name>A0AAD9MFZ4_9PEZI</name>
<keyword evidence="2" id="KW-1185">Reference proteome</keyword>
<reference evidence="1" key="1">
    <citation type="journal article" date="2023" name="Mol. Plant Microbe Interact.">
        <title>Elucidating the Obligate Nature and Biological Capacity of an Invasive Fungal Corn Pathogen.</title>
        <authorList>
            <person name="MacCready J.S."/>
            <person name="Roggenkamp E.M."/>
            <person name="Gdanetz K."/>
            <person name="Chilvers M.I."/>
        </authorList>
    </citation>
    <scope>NUCLEOTIDE SEQUENCE</scope>
    <source>
        <strain evidence="1">PM02</strain>
    </source>
</reference>
<dbReference type="AlphaFoldDB" id="A0AAD9MFZ4"/>
<evidence type="ECO:0000313" key="2">
    <source>
        <dbReference type="Proteomes" id="UP001217918"/>
    </source>
</evidence>
<dbReference type="Proteomes" id="UP001217918">
    <property type="component" value="Unassembled WGS sequence"/>
</dbReference>
<sequence>MVPRRSAPRMKACMRGMRCARSGSTAQSSVTARLDRSMRVAAHTIMMCTPPPSGLERAKTAPWKPCRPVYCSRVLAHRPFPP</sequence>
<gene>
    <name evidence="1" type="ORF">P8C59_005883</name>
</gene>
<accession>A0AAD9MFZ4</accession>